<protein>
    <submittedName>
        <fullName evidence="1">Uncharacterized protein</fullName>
    </submittedName>
</protein>
<reference evidence="1" key="1">
    <citation type="submission" date="2020-03" db="EMBL/GenBank/DDBJ databases">
        <title>The deep terrestrial virosphere.</title>
        <authorList>
            <person name="Holmfeldt K."/>
            <person name="Nilsson E."/>
            <person name="Simone D."/>
            <person name="Lopez-Fernandez M."/>
            <person name="Wu X."/>
            <person name="de Brujin I."/>
            <person name="Lundin D."/>
            <person name="Andersson A."/>
            <person name="Bertilsson S."/>
            <person name="Dopson M."/>
        </authorList>
    </citation>
    <scope>NUCLEOTIDE SEQUENCE</scope>
    <source>
        <strain evidence="1">MM415B04970</strain>
    </source>
</reference>
<name>A0A6M3LN77_9ZZZZ</name>
<dbReference type="EMBL" id="MT143366">
    <property type="protein sequence ID" value="QJA96053.1"/>
    <property type="molecule type" value="Genomic_DNA"/>
</dbReference>
<evidence type="ECO:0000313" key="1">
    <source>
        <dbReference type="EMBL" id="QJA96053.1"/>
    </source>
</evidence>
<gene>
    <name evidence="1" type="ORF">MM415B04970_0010</name>
</gene>
<sequence>MADIIQFGRYQYGECACGNTQFHILLDPVAVSRHITKAIGLQCSECHVIAMFDEGDEVEFEFEADLD</sequence>
<dbReference type="AlphaFoldDB" id="A0A6M3LN77"/>
<accession>A0A6M3LN77</accession>
<proteinExistence type="predicted"/>
<organism evidence="1">
    <name type="scientific">viral metagenome</name>
    <dbReference type="NCBI Taxonomy" id="1070528"/>
    <lineage>
        <taxon>unclassified sequences</taxon>
        <taxon>metagenomes</taxon>
        <taxon>organismal metagenomes</taxon>
    </lineage>
</organism>